<evidence type="ECO:0000256" key="5">
    <source>
        <dbReference type="ARBA" id="ARBA00022723"/>
    </source>
</evidence>
<evidence type="ECO:0000256" key="1">
    <source>
        <dbReference type="ARBA" id="ARBA00004370"/>
    </source>
</evidence>
<dbReference type="PANTHER" id="PTHR24282">
    <property type="entry name" value="CYTOCHROME P450 FAMILY MEMBER"/>
    <property type="match status" value="1"/>
</dbReference>
<dbReference type="PROSITE" id="PS00086">
    <property type="entry name" value="CYTOCHROME_P450"/>
    <property type="match status" value="1"/>
</dbReference>
<comment type="cofactor">
    <cofactor evidence="11">
        <name>heme</name>
        <dbReference type="ChEBI" id="CHEBI:30413"/>
    </cofactor>
</comment>
<dbReference type="Gene3D" id="1.10.630.10">
    <property type="entry name" value="Cytochrome P450"/>
    <property type="match status" value="1"/>
</dbReference>
<evidence type="ECO:0000256" key="4">
    <source>
        <dbReference type="ARBA" id="ARBA00022692"/>
    </source>
</evidence>
<comment type="caution">
    <text evidence="13">The sequence shown here is derived from an EMBL/GenBank/DDBJ whole genome shotgun (WGS) entry which is preliminary data.</text>
</comment>
<evidence type="ECO:0000313" key="13">
    <source>
        <dbReference type="EMBL" id="KAL3333102.1"/>
    </source>
</evidence>
<organism evidence="13 14">
    <name type="scientific">Solanum stoloniferum</name>
    <dbReference type="NCBI Taxonomy" id="62892"/>
    <lineage>
        <taxon>Eukaryota</taxon>
        <taxon>Viridiplantae</taxon>
        <taxon>Streptophyta</taxon>
        <taxon>Embryophyta</taxon>
        <taxon>Tracheophyta</taxon>
        <taxon>Spermatophyta</taxon>
        <taxon>Magnoliopsida</taxon>
        <taxon>eudicotyledons</taxon>
        <taxon>Gunneridae</taxon>
        <taxon>Pentapetalae</taxon>
        <taxon>asterids</taxon>
        <taxon>lamiids</taxon>
        <taxon>Solanales</taxon>
        <taxon>Solanaceae</taxon>
        <taxon>Solanoideae</taxon>
        <taxon>Solaneae</taxon>
        <taxon>Solanum</taxon>
    </lineage>
</organism>
<dbReference type="AlphaFoldDB" id="A0ABD2RNZ6"/>
<keyword evidence="7 12" id="KW-0560">Oxidoreductase</keyword>
<keyword evidence="6" id="KW-1133">Transmembrane helix</keyword>
<evidence type="ECO:0000256" key="6">
    <source>
        <dbReference type="ARBA" id="ARBA00022989"/>
    </source>
</evidence>
<dbReference type="Pfam" id="PF00067">
    <property type="entry name" value="p450"/>
    <property type="match status" value="1"/>
</dbReference>
<dbReference type="PRINTS" id="PR00463">
    <property type="entry name" value="EP450I"/>
</dbReference>
<dbReference type="Proteomes" id="UP001627284">
    <property type="component" value="Unassembled WGS sequence"/>
</dbReference>
<evidence type="ECO:0000256" key="12">
    <source>
        <dbReference type="RuleBase" id="RU000461"/>
    </source>
</evidence>
<dbReference type="PANTHER" id="PTHR24282:SF225">
    <property type="entry name" value="BULB-TYPE LECTIN DOMAIN-CONTAINING PROTEIN"/>
    <property type="match status" value="1"/>
</dbReference>
<dbReference type="InterPro" id="IPR050665">
    <property type="entry name" value="Cytochrome_P450_Monooxygen"/>
</dbReference>
<dbReference type="GO" id="GO:0046872">
    <property type="term" value="F:metal ion binding"/>
    <property type="evidence" value="ECO:0007669"/>
    <property type="project" value="UniProtKB-KW"/>
</dbReference>
<evidence type="ECO:0000256" key="9">
    <source>
        <dbReference type="ARBA" id="ARBA00023033"/>
    </source>
</evidence>
<dbReference type="InterPro" id="IPR036396">
    <property type="entry name" value="Cyt_P450_sf"/>
</dbReference>
<evidence type="ECO:0000256" key="7">
    <source>
        <dbReference type="ARBA" id="ARBA00023002"/>
    </source>
</evidence>
<keyword evidence="5 11" id="KW-0479">Metal-binding</keyword>
<evidence type="ECO:0000256" key="10">
    <source>
        <dbReference type="ARBA" id="ARBA00023136"/>
    </source>
</evidence>
<evidence type="ECO:0008006" key="15">
    <source>
        <dbReference type="Google" id="ProtNLM"/>
    </source>
</evidence>
<keyword evidence="14" id="KW-1185">Reference proteome</keyword>
<accession>A0ABD2RNZ6</accession>
<evidence type="ECO:0000256" key="3">
    <source>
        <dbReference type="ARBA" id="ARBA00022617"/>
    </source>
</evidence>
<proteinExistence type="inferred from homology"/>
<comment type="subcellular location">
    <subcellularLocation>
        <location evidence="1">Membrane</location>
    </subcellularLocation>
</comment>
<dbReference type="GO" id="GO:0004497">
    <property type="term" value="F:monooxygenase activity"/>
    <property type="evidence" value="ECO:0007669"/>
    <property type="project" value="UniProtKB-KW"/>
</dbReference>
<keyword evidence="10" id="KW-0472">Membrane</keyword>
<dbReference type="PRINTS" id="PR00385">
    <property type="entry name" value="P450"/>
</dbReference>
<evidence type="ECO:0000256" key="8">
    <source>
        <dbReference type="ARBA" id="ARBA00023004"/>
    </source>
</evidence>
<reference evidence="13 14" key="1">
    <citation type="submission" date="2024-05" db="EMBL/GenBank/DDBJ databases">
        <title>De novo assembly of an allotetraploid wild potato.</title>
        <authorList>
            <person name="Hosaka A.J."/>
        </authorList>
    </citation>
    <scope>NUCLEOTIDE SEQUENCE [LARGE SCALE GENOMIC DNA]</scope>
    <source>
        <tissue evidence="13">Young leaves</tissue>
    </source>
</reference>
<evidence type="ECO:0000313" key="14">
    <source>
        <dbReference type="Proteomes" id="UP001627284"/>
    </source>
</evidence>
<keyword evidence="3 11" id="KW-0349">Heme</keyword>
<comment type="similarity">
    <text evidence="2 12">Belongs to the cytochrome P450 family.</text>
</comment>
<keyword evidence="9 12" id="KW-0503">Monooxygenase</keyword>
<gene>
    <name evidence="13" type="ORF">AABB24_033263</name>
</gene>
<evidence type="ECO:0000256" key="2">
    <source>
        <dbReference type="ARBA" id="ARBA00010617"/>
    </source>
</evidence>
<evidence type="ECO:0000256" key="11">
    <source>
        <dbReference type="PIRSR" id="PIRSR602401-1"/>
    </source>
</evidence>
<dbReference type="SUPFAM" id="SSF48264">
    <property type="entry name" value="Cytochrome P450"/>
    <property type="match status" value="1"/>
</dbReference>
<name>A0ABD2RNZ6_9SOLN</name>
<keyword evidence="4" id="KW-0812">Transmembrane</keyword>
<protein>
    <recommendedName>
        <fullName evidence="15">11-oxo-beta-amyrin 30-oxidase</fullName>
    </recommendedName>
</protein>
<dbReference type="InterPro" id="IPR001128">
    <property type="entry name" value="Cyt_P450"/>
</dbReference>
<dbReference type="InterPro" id="IPR017972">
    <property type="entry name" value="Cyt_P450_CS"/>
</dbReference>
<keyword evidence="8 11" id="KW-0408">Iron</keyword>
<sequence>MKEIDKNVQAMIRGIIDKRVKALKAGEANTDDLLGMLLESNFKQIEQHGNKDFGMTTREIIEECKLFYFAGQETTSVLLVWTMILLSRHPDWQARAREEVLQVFGDGKLEFDGLNHLKIVTMILNETLRLYPPVDALNRKTTTNTKLGELSLPAGVMLLFPIILLHHDKEIWGEDATEFKPERFSEGVSKATKGQMTFFPFGGGPRICIGLNFAMIEAKMALAMILQHFSFEPSPSYTHAPQAVITIQPQYGAPLILHRL</sequence>
<feature type="binding site" description="axial binding residue" evidence="11">
    <location>
        <position position="208"/>
    </location>
    <ligand>
        <name>heme</name>
        <dbReference type="ChEBI" id="CHEBI:30413"/>
    </ligand>
    <ligandPart>
        <name>Fe</name>
        <dbReference type="ChEBI" id="CHEBI:18248"/>
    </ligandPart>
</feature>
<dbReference type="InterPro" id="IPR002401">
    <property type="entry name" value="Cyt_P450_E_grp-I"/>
</dbReference>
<dbReference type="GO" id="GO:0016020">
    <property type="term" value="C:membrane"/>
    <property type="evidence" value="ECO:0007669"/>
    <property type="project" value="UniProtKB-SubCell"/>
</dbReference>
<dbReference type="EMBL" id="JBJKTR010000019">
    <property type="protein sequence ID" value="KAL3333102.1"/>
    <property type="molecule type" value="Genomic_DNA"/>
</dbReference>